<evidence type="ECO:0000256" key="2">
    <source>
        <dbReference type="ARBA" id="ARBA00004123"/>
    </source>
</evidence>
<dbReference type="InterPro" id="IPR001841">
    <property type="entry name" value="Znf_RING"/>
</dbReference>
<dbReference type="GO" id="GO:0016874">
    <property type="term" value="F:ligase activity"/>
    <property type="evidence" value="ECO:0007669"/>
    <property type="project" value="UniProtKB-KW"/>
</dbReference>
<dbReference type="GO" id="GO:0061630">
    <property type="term" value="F:ubiquitin protein ligase activity"/>
    <property type="evidence" value="ECO:0007669"/>
    <property type="project" value="UniProtKB-EC"/>
</dbReference>
<dbReference type="OrthoDB" id="5970397at2759"/>
<dbReference type="Pfam" id="PF00097">
    <property type="entry name" value="zf-C3HC4"/>
    <property type="match status" value="1"/>
</dbReference>
<dbReference type="SUPFAM" id="SSF57850">
    <property type="entry name" value="RING/U-box"/>
    <property type="match status" value="1"/>
</dbReference>
<evidence type="ECO:0000256" key="9">
    <source>
        <dbReference type="ARBA" id="ARBA00022833"/>
    </source>
</evidence>
<dbReference type="PROSITE" id="PS50089">
    <property type="entry name" value="ZF_RING_2"/>
    <property type="match status" value="1"/>
</dbReference>
<reference evidence="12" key="1">
    <citation type="submission" date="2020-04" db="EMBL/GenBank/DDBJ databases">
        <authorList>
            <person name="Alioto T."/>
            <person name="Alioto T."/>
            <person name="Gomez Garrido J."/>
        </authorList>
    </citation>
    <scope>NUCLEOTIDE SEQUENCE</scope>
    <source>
        <strain evidence="12">A484AB</strain>
    </source>
</reference>
<dbReference type="SMART" id="SM00184">
    <property type="entry name" value="RING"/>
    <property type="match status" value="1"/>
</dbReference>
<keyword evidence="6" id="KW-0227">DNA damage</keyword>
<keyword evidence="5" id="KW-0479">Metal-binding</keyword>
<evidence type="ECO:0000256" key="8">
    <source>
        <dbReference type="ARBA" id="ARBA00022786"/>
    </source>
</evidence>
<keyword evidence="7" id="KW-0863">Zinc-finger</keyword>
<sequence length="114" mass="13087">MAVNKAFKASICSASEYKCVICLQLLIEPVVLPCKHEMCKPCFRKNVEEANFVCPMCRKRIASWARKCIREGTLVDQNRWNLIQKLFPKKCLKRLQGDDDDSEDEVMYPLGSDG</sequence>
<dbReference type="Gene3D" id="3.30.40.10">
    <property type="entry name" value="Zinc/RING finger domain, C3HC4 (zinc finger)"/>
    <property type="match status" value="1"/>
</dbReference>
<dbReference type="EC" id="2.3.2.27" evidence="3"/>
<gene>
    <name evidence="12" type="ORF">PACLA_8A011514</name>
</gene>
<evidence type="ECO:0000259" key="11">
    <source>
        <dbReference type="PROSITE" id="PS50089"/>
    </source>
</evidence>
<evidence type="ECO:0000256" key="4">
    <source>
        <dbReference type="ARBA" id="ARBA00022679"/>
    </source>
</evidence>
<dbReference type="PANTHER" id="PTHR23328:SF0">
    <property type="entry name" value="RING-TYPE DOMAIN-CONTAINING PROTEIN"/>
    <property type="match status" value="1"/>
</dbReference>
<dbReference type="InterPro" id="IPR051657">
    <property type="entry name" value="RNF168/RNF169_E3_ubiq-ligase"/>
</dbReference>
<dbReference type="InterPro" id="IPR018957">
    <property type="entry name" value="Znf_C3HC4_RING-type"/>
</dbReference>
<evidence type="ECO:0000313" key="12">
    <source>
        <dbReference type="EMBL" id="CAB4030738.1"/>
    </source>
</evidence>
<dbReference type="InterPro" id="IPR013083">
    <property type="entry name" value="Znf_RING/FYVE/PHD"/>
</dbReference>
<dbReference type="Proteomes" id="UP001152795">
    <property type="component" value="Unassembled WGS sequence"/>
</dbReference>
<dbReference type="AlphaFoldDB" id="A0A7D9LB83"/>
<name>A0A7D9LB83_PARCT</name>
<dbReference type="GO" id="GO:0008270">
    <property type="term" value="F:zinc ion binding"/>
    <property type="evidence" value="ECO:0007669"/>
    <property type="project" value="UniProtKB-KW"/>
</dbReference>
<accession>A0A7D9LB83</accession>
<dbReference type="PANTHER" id="PTHR23328">
    <property type="entry name" value="RING-TYPE DOMAIN-CONTAINING PROTEIN"/>
    <property type="match status" value="1"/>
</dbReference>
<keyword evidence="12" id="KW-0436">Ligase</keyword>
<evidence type="ECO:0000256" key="5">
    <source>
        <dbReference type="ARBA" id="ARBA00022723"/>
    </source>
</evidence>
<evidence type="ECO:0000313" key="13">
    <source>
        <dbReference type="Proteomes" id="UP001152795"/>
    </source>
</evidence>
<evidence type="ECO:0000256" key="7">
    <source>
        <dbReference type="ARBA" id="ARBA00022771"/>
    </source>
</evidence>
<comment type="caution">
    <text evidence="12">The sequence shown here is derived from an EMBL/GenBank/DDBJ whole genome shotgun (WGS) entry which is preliminary data.</text>
</comment>
<proteinExistence type="predicted"/>
<keyword evidence="13" id="KW-1185">Reference proteome</keyword>
<protein>
    <recommendedName>
        <fullName evidence="3">RING-type E3 ubiquitin transferase</fullName>
        <ecNumber evidence="3">2.3.2.27</ecNumber>
    </recommendedName>
</protein>
<evidence type="ECO:0000256" key="3">
    <source>
        <dbReference type="ARBA" id="ARBA00012483"/>
    </source>
</evidence>
<comment type="subcellular location">
    <subcellularLocation>
        <location evidence="2">Nucleus</location>
    </subcellularLocation>
</comment>
<keyword evidence="8" id="KW-0833">Ubl conjugation pathway</keyword>
<evidence type="ECO:0000256" key="6">
    <source>
        <dbReference type="ARBA" id="ARBA00022763"/>
    </source>
</evidence>
<dbReference type="GO" id="GO:0006302">
    <property type="term" value="P:double-strand break repair"/>
    <property type="evidence" value="ECO:0007669"/>
    <property type="project" value="TreeGrafter"/>
</dbReference>
<organism evidence="12 13">
    <name type="scientific">Paramuricea clavata</name>
    <name type="common">Red gorgonian</name>
    <name type="synonym">Violescent sea-whip</name>
    <dbReference type="NCBI Taxonomy" id="317549"/>
    <lineage>
        <taxon>Eukaryota</taxon>
        <taxon>Metazoa</taxon>
        <taxon>Cnidaria</taxon>
        <taxon>Anthozoa</taxon>
        <taxon>Octocorallia</taxon>
        <taxon>Malacalcyonacea</taxon>
        <taxon>Plexauridae</taxon>
        <taxon>Paramuricea</taxon>
    </lineage>
</organism>
<comment type="catalytic activity">
    <reaction evidence="1">
        <text>S-ubiquitinyl-[E2 ubiquitin-conjugating enzyme]-L-cysteine + [acceptor protein]-L-lysine = [E2 ubiquitin-conjugating enzyme]-L-cysteine + N(6)-ubiquitinyl-[acceptor protein]-L-lysine.</text>
        <dbReference type="EC" id="2.3.2.27"/>
    </reaction>
</comment>
<dbReference type="GO" id="GO:0005634">
    <property type="term" value="C:nucleus"/>
    <property type="evidence" value="ECO:0007669"/>
    <property type="project" value="UniProtKB-SubCell"/>
</dbReference>
<keyword evidence="9" id="KW-0862">Zinc</keyword>
<keyword evidence="4" id="KW-0808">Transferase</keyword>
<keyword evidence="10" id="KW-0539">Nucleus</keyword>
<dbReference type="EMBL" id="CACRXK020017101">
    <property type="protein sequence ID" value="CAB4030738.1"/>
    <property type="molecule type" value="Genomic_DNA"/>
</dbReference>
<feature type="domain" description="RING-type" evidence="11">
    <location>
        <begin position="19"/>
        <end position="58"/>
    </location>
</feature>
<dbReference type="GO" id="GO:0035861">
    <property type="term" value="C:site of double-strand break"/>
    <property type="evidence" value="ECO:0007669"/>
    <property type="project" value="TreeGrafter"/>
</dbReference>
<evidence type="ECO:0000256" key="10">
    <source>
        <dbReference type="ARBA" id="ARBA00023242"/>
    </source>
</evidence>
<evidence type="ECO:0000256" key="1">
    <source>
        <dbReference type="ARBA" id="ARBA00000900"/>
    </source>
</evidence>
<dbReference type="GO" id="GO:0031491">
    <property type="term" value="F:nucleosome binding"/>
    <property type="evidence" value="ECO:0007669"/>
    <property type="project" value="TreeGrafter"/>
</dbReference>